<dbReference type="InterPro" id="IPR050556">
    <property type="entry name" value="Type_II_TA_system_RNase"/>
</dbReference>
<evidence type="ECO:0000256" key="5">
    <source>
        <dbReference type="ARBA" id="ARBA00022801"/>
    </source>
</evidence>
<evidence type="ECO:0000256" key="2">
    <source>
        <dbReference type="ARBA" id="ARBA00022649"/>
    </source>
</evidence>
<dbReference type="GO" id="GO:0046872">
    <property type="term" value="F:metal ion binding"/>
    <property type="evidence" value="ECO:0007669"/>
    <property type="project" value="UniProtKB-KW"/>
</dbReference>
<evidence type="ECO:0000313" key="10">
    <source>
        <dbReference type="Proteomes" id="UP000471166"/>
    </source>
</evidence>
<dbReference type="Proteomes" id="UP000471166">
    <property type="component" value="Unassembled WGS sequence"/>
</dbReference>
<dbReference type="InterPro" id="IPR029060">
    <property type="entry name" value="PIN-like_dom_sf"/>
</dbReference>
<dbReference type="RefSeq" id="WP_163847581.1">
    <property type="nucleotide sequence ID" value="NZ_AP026975.1"/>
</dbReference>
<comment type="caution">
    <text evidence="9">The sequence shown here is derived from an EMBL/GenBank/DDBJ whole genome shotgun (WGS) entry which is preliminary data.</text>
</comment>
<dbReference type="Gene3D" id="3.40.50.1010">
    <property type="entry name" value="5'-nuclease"/>
    <property type="match status" value="1"/>
</dbReference>
<keyword evidence="5" id="KW-0378">Hydrolase</keyword>
<reference evidence="9 10" key="1">
    <citation type="submission" date="2020-01" db="EMBL/GenBank/DDBJ databases">
        <title>Genetics and antimicrobial susceptibilities of Nocardia species isolated from the soil; a comparison with species isolated from humans.</title>
        <authorList>
            <person name="Carrasco G."/>
            <person name="Monzon S."/>
            <person name="Sansegundo M."/>
            <person name="Garcia E."/>
            <person name="Garrido N."/>
            <person name="Medina M.J."/>
            <person name="Villalon P."/>
            <person name="Ramirez-Arocha A.C."/>
            <person name="Jimenez P."/>
            <person name="Cuesta I."/>
            <person name="Valdezate S."/>
        </authorList>
    </citation>
    <scope>NUCLEOTIDE SEQUENCE [LARGE SCALE GENOMIC DNA]</scope>
    <source>
        <strain evidence="9 10">CNM20110626</strain>
    </source>
</reference>
<proteinExistence type="inferred from homology"/>
<dbReference type="Pfam" id="PF01850">
    <property type="entry name" value="PIN"/>
    <property type="match status" value="1"/>
</dbReference>
<dbReference type="PANTHER" id="PTHR33653">
    <property type="entry name" value="RIBONUCLEASE VAPC2"/>
    <property type="match status" value="1"/>
</dbReference>
<feature type="domain" description="PIN" evidence="8">
    <location>
        <begin position="10"/>
        <end position="128"/>
    </location>
</feature>
<accession>A0A6P1CU99</accession>
<keyword evidence="4" id="KW-0479">Metal-binding</keyword>
<dbReference type="SUPFAM" id="SSF88723">
    <property type="entry name" value="PIN domain-like"/>
    <property type="match status" value="1"/>
</dbReference>
<protein>
    <submittedName>
        <fullName evidence="9">Type II toxin-antitoxin system VapC family toxin</fullName>
    </submittedName>
</protein>
<name>A0A6P1CU99_9NOCA</name>
<dbReference type="EMBL" id="JAAGVB010000064">
    <property type="protein sequence ID" value="NEW36139.1"/>
    <property type="molecule type" value="Genomic_DNA"/>
</dbReference>
<gene>
    <name evidence="9" type="ORF">GV791_26765</name>
</gene>
<evidence type="ECO:0000256" key="4">
    <source>
        <dbReference type="ARBA" id="ARBA00022723"/>
    </source>
</evidence>
<comment type="cofactor">
    <cofactor evidence="1">
        <name>Mg(2+)</name>
        <dbReference type="ChEBI" id="CHEBI:18420"/>
    </cofactor>
</comment>
<dbReference type="InterPro" id="IPR002716">
    <property type="entry name" value="PIN_dom"/>
</dbReference>
<evidence type="ECO:0000256" key="6">
    <source>
        <dbReference type="ARBA" id="ARBA00022842"/>
    </source>
</evidence>
<dbReference type="GO" id="GO:0004518">
    <property type="term" value="F:nuclease activity"/>
    <property type="evidence" value="ECO:0007669"/>
    <property type="project" value="UniProtKB-KW"/>
</dbReference>
<sequence>MTGDIPAIGIVDTNVLILRRHIDPETLPAQMAISAVTLAELSAGPHAVRSNAEQQDYDEHEERARRLEVLQRAESEFDPIPFDVEAARVYGRIYAAVIAIGRKPRGRTADLLIAATAAAEQLPLFTTNPKDYAGLERIVDVIAVPVSGPAG</sequence>
<keyword evidence="6" id="KW-0460">Magnesium</keyword>
<evidence type="ECO:0000259" key="8">
    <source>
        <dbReference type="Pfam" id="PF01850"/>
    </source>
</evidence>
<evidence type="ECO:0000256" key="1">
    <source>
        <dbReference type="ARBA" id="ARBA00001946"/>
    </source>
</evidence>
<keyword evidence="3" id="KW-0540">Nuclease</keyword>
<dbReference type="PANTHER" id="PTHR33653:SF1">
    <property type="entry name" value="RIBONUCLEASE VAPC2"/>
    <property type="match status" value="1"/>
</dbReference>
<comment type="similarity">
    <text evidence="7">Belongs to the PINc/VapC protein family.</text>
</comment>
<keyword evidence="2" id="KW-1277">Toxin-antitoxin system</keyword>
<dbReference type="CDD" id="cd18732">
    <property type="entry name" value="PIN_MtVapC4-C5_like"/>
    <property type="match status" value="1"/>
</dbReference>
<dbReference type="AlphaFoldDB" id="A0A6P1CU99"/>
<organism evidence="9 10">
    <name type="scientific">Nocardia cyriacigeorgica</name>
    <dbReference type="NCBI Taxonomy" id="135487"/>
    <lineage>
        <taxon>Bacteria</taxon>
        <taxon>Bacillati</taxon>
        <taxon>Actinomycetota</taxon>
        <taxon>Actinomycetes</taxon>
        <taxon>Mycobacteriales</taxon>
        <taxon>Nocardiaceae</taxon>
        <taxon>Nocardia</taxon>
    </lineage>
</organism>
<evidence type="ECO:0000256" key="7">
    <source>
        <dbReference type="ARBA" id="ARBA00038093"/>
    </source>
</evidence>
<evidence type="ECO:0000256" key="3">
    <source>
        <dbReference type="ARBA" id="ARBA00022722"/>
    </source>
</evidence>
<dbReference type="GO" id="GO:0016787">
    <property type="term" value="F:hydrolase activity"/>
    <property type="evidence" value="ECO:0007669"/>
    <property type="project" value="UniProtKB-KW"/>
</dbReference>
<evidence type="ECO:0000313" key="9">
    <source>
        <dbReference type="EMBL" id="NEW36139.1"/>
    </source>
</evidence>